<evidence type="ECO:0000313" key="1">
    <source>
        <dbReference type="EMBL" id="KAK9529700.1"/>
    </source>
</evidence>
<comment type="caution">
    <text evidence="1">The sequence shown here is derived from an EMBL/GenBank/DDBJ whole genome shotgun (WGS) entry which is preliminary data.</text>
</comment>
<protein>
    <submittedName>
        <fullName evidence="1">Uncharacterized protein</fullName>
    </submittedName>
</protein>
<accession>A0AAW1F4J1</accession>
<evidence type="ECO:0000313" key="2">
    <source>
        <dbReference type="Proteomes" id="UP001488805"/>
    </source>
</evidence>
<sequence length="69" mass="7327">MGPGSPDAFLAFKPKSRGAVQLESPPTLPPPPPPSSPCVDSSRVFGCICHMSDLCPPVFVCLQRLLVLH</sequence>
<keyword evidence="2" id="KW-1185">Reference proteome</keyword>
<name>A0AAW1F4J1_ZOAVI</name>
<gene>
    <name evidence="1" type="ORF">VZT92_013777</name>
</gene>
<proteinExistence type="predicted"/>
<dbReference type="EMBL" id="JBCEZU010000111">
    <property type="protein sequence ID" value="KAK9529700.1"/>
    <property type="molecule type" value="Genomic_DNA"/>
</dbReference>
<organism evidence="1 2">
    <name type="scientific">Zoarces viviparus</name>
    <name type="common">Viviparous eelpout</name>
    <name type="synonym">Blennius viviparus</name>
    <dbReference type="NCBI Taxonomy" id="48416"/>
    <lineage>
        <taxon>Eukaryota</taxon>
        <taxon>Metazoa</taxon>
        <taxon>Chordata</taxon>
        <taxon>Craniata</taxon>
        <taxon>Vertebrata</taxon>
        <taxon>Euteleostomi</taxon>
        <taxon>Actinopterygii</taxon>
        <taxon>Neopterygii</taxon>
        <taxon>Teleostei</taxon>
        <taxon>Neoteleostei</taxon>
        <taxon>Acanthomorphata</taxon>
        <taxon>Eupercaria</taxon>
        <taxon>Perciformes</taxon>
        <taxon>Cottioidei</taxon>
        <taxon>Zoarcales</taxon>
        <taxon>Zoarcidae</taxon>
        <taxon>Zoarcinae</taxon>
        <taxon>Zoarces</taxon>
    </lineage>
</organism>
<dbReference type="Proteomes" id="UP001488805">
    <property type="component" value="Unassembled WGS sequence"/>
</dbReference>
<dbReference type="AlphaFoldDB" id="A0AAW1F4J1"/>
<reference evidence="1 2" key="1">
    <citation type="journal article" date="2024" name="Genome Biol. Evol.">
        <title>Chromosome-level genome assembly of the viviparous eelpout Zoarces viviparus.</title>
        <authorList>
            <person name="Fuhrmann N."/>
            <person name="Brasseur M.V."/>
            <person name="Bakowski C.E."/>
            <person name="Podsiadlowski L."/>
            <person name="Prost S."/>
            <person name="Krehenwinkel H."/>
            <person name="Mayer C."/>
        </authorList>
    </citation>
    <scope>NUCLEOTIDE SEQUENCE [LARGE SCALE GENOMIC DNA]</scope>
    <source>
        <strain evidence="1">NO-MEL_2022_Ind0_liver</strain>
    </source>
</reference>